<name>W8VQ45_9FLAO</name>
<dbReference type="SUPFAM" id="SSF54211">
    <property type="entry name" value="Ribosomal protein S5 domain 2-like"/>
    <property type="match status" value="1"/>
</dbReference>
<organism evidence="1 2">
    <name type="scientific">Nonlabens marinus S1-08</name>
    <dbReference type="NCBI Taxonomy" id="1454201"/>
    <lineage>
        <taxon>Bacteria</taxon>
        <taxon>Pseudomonadati</taxon>
        <taxon>Bacteroidota</taxon>
        <taxon>Flavobacteriia</taxon>
        <taxon>Flavobacteriales</taxon>
        <taxon>Flavobacteriaceae</taxon>
        <taxon>Nonlabens</taxon>
    </lineage>
</organism>
<dbReference type="EMBL" id="AP014548">
    <property type="protein sequence ID" value="BAO55444.1"/>
    <property type="molecule type" value="Genomic_DNA"/>
</dbReference>
<sequence length="313" mass="35460">MAIAGDLFEVTKAQFSAHGKFLLTGEYAVLDNVDALAMPLKLDQRLIIQPRDDQQVVWKSYNADGSLWLDVQFSIADLRNDSFDHVNPVFKKLLQILKSALQLSNYTNFYNGFDAVTQLDFDRKSGMGTSSTLIAMIADWVGCDAYKLQFESFGGSGYDIACARATSPIIYNYNETEPLVQAISYEPEFTDQLFFIYLNQKQNSRESIARFNTEKLTTEIRQQLNEMPKRFLETENDLQAFENVIYEHESIVAGLIGAKPIKERFFPDYQGAVKSLGGWGGDYMLVTGTDNSLNYFKGKGYHQILNWEEVALG</sequence>
<dbReference type="NCBIfam" id="NF040656">
    <property type="entry name" value="GHMP_GYDIA"/>
    <property type="match status" value="1"/>
</dbReference>
<protein>
    <recommendedName>
        <fullName evidence="3">Mevalonate kinase</fullName>
    </recommendedName>
</protein>
<gene>
    <name evidence="1" type="ORF">NMS_1435</name>
</gene>
<proteinExistence type="predicted"/>
<reference evidence="1 2" key="1">
    <citation type="journal article" date="2014" name="Proc. Natl. Acad. Sci. U.S.A.">
        <title>Functional characterization of flavobacteria rhodopsins reveals a unique class of light-driven chloride pump in bacteria.</title>
        <authorList>
            <person name="Yoshizawa S."/>
            <person name="Kumagai Y."/>
            <person name="Kim H."/>
            <person name="Ogura Y."/>
            <person name="Hayashi T."/>
            <person name="Iwasaki W."/>
            <person name="DeLong E.F."/>
            <person name="Kogure K."/>
        </authorList>
    </citation>
    <scope>NUCLEOTIDE SEQUENCE [LARGE SCALE GENOMIC DNA]</scope>
    <source>
        <strain evidence="1 2">S1-08</strain>
    </source>
</reference>
<dbReference type="KEGG" id="nmf:NMS_1435"/>
<dbReference type="InterPro" id="IPR020568">
    <property type="entry name" value="Ribosomal_Su5_D2-typ_SF"/>
</dbReference>
<dbReference type="InterPro" id="IPR014721">
    <property type="entry name" value="Ribsml_uS5_D2-typ_fold_subgr"/>
</dbReference>
<accession>W8VQ45</accession>
<dbReference type="AlphaFoldDB" id="W8VQ45"/>
<keyword evidence="2" id="KW-1185">Reference proteome</keyword>
<evidence type="ECO:0000313" key="1">
    <source>
        <dbReference type="EMBL" id="BAO55444.1"/>
    </source>
</evidence>
<evidence type="ECO:0008006" key="3">
    <source>
        <dbReference type="Google" id="ProtNLM"/>
    </source>
</evidence>
<dbReference type="STRING" id="1454201.NMS_1435"/>
<dbReference type="RefSeq" id="WP_052476809.1">
    <property type="nucleotide sequence ID" value="NZ_AP014548.1"/>
</dbReference>
<dbReference type="InterPro" id="IPR047765">
    <property type="entry name" value="GHMP_GYDIA-like"/>
</dbReference>
<dbReference type="Gene3D" id="3.30.230.10">
    <property type="match status" value="1"/>
</dbReference>
<dbReference type="OrthoDB" id="5288719at2"/>
<evidence type="ECO:0000313" key="2">
    <source>
        <dbReference type="Proteomes" id="UP000031760"/>
    </source>
</evidence>
<dbReference type="HOGENOM" id="CLU_918117_0_0_10"/>
<dbReference type="Proteomes" id="UP000031760">
    <property type="component" value="Chromosome"/>
</dbReference>